<dbReference type="Proteomes" id="UP001230156">
    <property type="component" value="Unassembled WGS sequence"/>
</dbReference>
<sequence length="110" mass="11876">MAVIGTFVMAKDGGWVGAIRTLTIDAKVRLVPNDDRTSKKAPAFRVFVGNSRIGDAWEARTAGLTPKNYLRVRLDDPALHAPINAALFSCEDGSGAHLLWNRRKSTIAAG</sequence>
<evidence type="ECO:0000313" key="2">
    <source>
        <dbReference type="Proteomes" id="UP001230156"/>
    </source>
</evidence>
<proteinExistence type="predicted"/>
<keyword evidence="2" id="KW-1185">Reference proteome</keyword>
<dbReference type="RefSeq" id="WP_379959982.1">
    <property type="nucleotide sequence ID" value="NZ_JAUYVI010000007.1"/>
</dbReference>
<dbReference type="InterPro" id="IPR007948">
    <property type="entry name" value="DUF736"/>
</dbReference>
<comment type="caution">
    <text evidence="1">The sequence shown here is derived from an EMBL/GenBank/DDBJ whole genome shotgun (WGS) entry which is preliminary data.</text>
</comment>
<dbReference type="Pfam" id="PF05284">
    <property type="entry name" value="DUF736"/>
    <property type="match status" value="1"/>
</dbReference>
<dbReference type="EMBL" id="JAUYVI010000007">
    <property type="protein sequence ID" value="MDQ7250559.1"/>
    <property type="molecule type" value="Genomic_DNA"/>
</dbReference>
<name>A0ABU0YS77_9PROT</name>
<gene>
    <name evidence="1" type="ORF">Q8A70_22915</name>
</gene>
<organism evidence="1 2">
    <name type="scientific">Dongia sedimenti</name>
    <dbReference type="NCBI Taxonomy" id="3064282"/>
    <lineage>
        <taxon>Bacteria</taxon>
        <taxon>Pseudomonadati</taxon>
        <taxon>Pseudomonadota</taxon>
        <taxon>Alphaproteobacteria</taxon>
        <taxon>Rhodospirillales</taxon>
        <taxon>Dongiaceae</taxon>
        <taxon>Dongia</taxon>
    </lineage>
</organism>
<protein>
    <submittedName>
        <fullName evidence="1">DUF736 family protein</fullName>
    </submittedName>
</protein>
<evidence type="ECO:0000313" key="1">
    <source>
        <dbReference type="EMBL" id="MDQ7250559.1"/>
    </source>
</evidence>
<reference evidence="2" key="1">
    <citation type="submission" date="2023-08" db="EMBL/GenBank/DDBJ databases">
        <title>Rhodospirillaceae gen. nov., a novel taxon isolated from the Yangtze River Yuezi River estuary sludge.</title>
        <authorList>
            <person name="Ruan L."/>
        </authorList>
    </citation>
    <scope>NUCLEOTIDE SEQUENCE [LARGE SCALE GENOMIC DNA]</scope>
    <source>
        <strain evidence="2">R-7</strain>
    </source>
</reference>
<accession>A0ABU0YS77</accession>